<dbReference type="SUPFAM" id="SSF51161">
    <property type="entry name" value="Trimeric LpxA-like enzymes"/>
    <property type="match status" value="1"/>
</dbReference>
<keyword evidence="3 4" id="KW-0012">Acyltransferase</keyword>
<name>A0ABU9S0L6_9BURK</name>
<dbReference type="EMBL" id="JAYMRV010000013">
    <property type="protein sequence ID" value="MEM5425823.1"/>
    <property type="molecule type" value="Genomic_DNA"/>
</dbReference>
<keyword evidence="7" id="KW-1185">Reference proteome</keyword>
<evidence type="ECO:0000256" key="2">
    <source>
        <dbReference type="ARBA" id="ARBA00022679"/>
    </source>
</evidence>
<accession>A0ABU9S0L6</accession>
<gene>
    <name evidence="6" type="ORF">VSR73_32795</name>
</gene>
<comment type="similarity">
    <text evidence="1 4">Belongs to the transferase hexapeptide repeat family.</text>
</comment>
<evidence type="ECO:0000256" key="4">
    <source>
        <dbReference type="PIRNR" id="PIRNR000441"/>
    </source>
</evidence>
<sequence length="176" mass="19045">MTVTLRKTLDAVVLDYERNPYFKTRFVMIFFRIVNYLACRSIVTLICGAPLIVLYIFICDWLMGIEIPVKTRIGKGLALFHGTGMVINGYVVIGEYCTLRHGVTLGNTIQRDGSISGVPKIGDHVEFGAHCVVVGDVLVGDHARIGAGAVVLTDVPARAVAVGVPARILNTGDCIQ</sequence>
<dbReference type="Gene3D" id="2.160.10.10">
    <property type="entry name" value="Hexapeptide repeat proteins"/>
    <property type="match status" value="1"/>
</dbReference>
<evidence type="ECO:0000313" key="7">
    <source>
        <dbReference type="Proteomes" id="UP001489897"/>
    </source>
</evidence>
<dbReference type="Pfam" id="PF00132">
    <property type="entry name" value="Hexapep"/>
    <property type="match status" value="1"/>
</dbReference>
<dbReference type="InterPro" id="IPR005881">
    <property type="entry name" value="Ser_O-AcTrfase"/>
</dbReference>
<keyword evidence="5" id="KW-1133">Transmembrane helix</keyword>
<organism evidence="6 7">
    <name type="scientific">Paraburkholderia ferrariae</name>
    <dbReference type="NCBI Taxonomy" id="386056"/>
    <lineage>
        <taxon>Bacteria</taxon>
        <taxon>Pseudomonadati</taxon>
        <taxon>Pseudomonadota</taxon>
        <taxon>Betaproteobacteria</taxon>
        <taxon>Burkholderiales</taxon>
        <taxon>Burkholderiaceae</taxon>
        <taxon>Paraburkholderia</taxon>
    </lineage>
</organism>
<evidence type="ECO:0000313" key="6">
    <source>
        <dbReference type="EMBL" id="MEM5425823.1"/>
    </source>
</evidence>
<comment type="catalytic activity">
    <reaction evidence="4">
        <text>L-serine + acetyl-CoA = O-acetyl-L-serine + CoA</text>
        <dbReference type="Rhea" id="RHEA:24560"/>
        <dbReference type="ChEBI" id="CHEBI:33384"/>
        <dbReference type="ChEBI" id="CHEBI:57287"/>
        <dbReference type="ChEBI" id="CHEBI:57288"/>
        <dbReference type="ChEBI" id="CHEBI:58340"/>
        <dbReference type="EC" id="2.3.1.30"/>
    </reaction>
</comment>
<keyword evidence="5" id="KW-0812">Transmembrane</keyword>
<comment type="caution">
    <text evidence="6">The sequence shown here is derived from an EMBL/GenBank/DDBJ whole genome shotgun (WGS) entry which is preliminary data.</text>
</comment>
<dbReference type="PANTHER" id="PTHR42811">
    <property type="entry name" value="SERINE ACETYLTRANSFERASE"/>
    <property type="match status" value="1"/>
</dbReference>
<dbReference type="PIRSF" id="PIRSF000441">
    <property type="entry name" value="CysE"/>
    <property type="match status" value="1"/>
</dbReference>
<evidence type="ECO:0000256" key="5">
    <source>
        <dbReference type="SAM" id="Phobius"/>
    </source>
</evidence>
<dbReference type="RefSeq" id="WP_342922201.1">
    <property type="nucleotide sequence ID" value="NZ_JAYMRV010000013.1"/>
</dbReference>
<evidence type="ECO:0000256" key="3">
    <source>
        <dbReference type="ARBA" id="ARBA00023315"/>
    </source>
</evidence>
<dbReference type="EC" id="2.3.1.30" evidence="4"/>
<dbReference type="CDD" id="cd03354">
    <property type="entry name" value="LbH_SAT"/>
    <property type="match status" value="1"/>
</dbReference>
<feature type="transmembrane region" description="Helical" evidence="5">
    <location>
        <begin position="33"/>
        <end position="58"/>
    </location>
</feature>
<keyword evidence="2 4" id="KW-0808">Transferase</keyword>
<dbReference type="Proteomes" id="UP001489897">
    <property type="component" value="Unassembled WGS sequence"/>
</dbReference>
<dbReference type="InterPro" id="IPR011004">
    <property type="entry name" value="Trimer_LpxA-like_sf"/>
</dbReference>
<dbReference type="InterPro" id="IPR001451">
    <property type="entry name" value="Hexapep"/>
</dbReference>
<reference evidence="6 7" key="1">
    <citation type="submission" date="2024-01" db="EMBL/GenBank/DDBJ databases">
        <title>The diversity of rhizobia nodulating Mimosa spp. in eleven states of Brazil covering several biomes is determined by host plant, location, and edaphic factors.</title>
        <authorList>
            <person name="Rouws L."/>
            <person name="Barauna A."/>
            <person name="Beukes C."/>
            <person name="De Faria S.M."/>
            <person name="Gross E."/>
            <person name="Dos Reis Junior F.B."/>
            <person name="Simon M."/>
            <person name="Maluk M."/>
            <person name="Odee D.W."/>
            <person name="Kenicer G."/>
            <person name="Young J.P.W."/>
            <person name="Reis V.M."/>
            <person name="Zilli J."/>
            <person name="James E.K."/>
        </authorList>
    </citation>
    <scope>NUCLEOTIDE SEQUENCE [LARGE SCALE GENOMIC DNA]</scope>
    <source>
        <strain evidence="6 7">JPY167</strain>
    </source>
</reference>
<evidence type="ECO:0000256" key="1">
    <source>
        <dbReference type="ARBA" id="ARBA00007274"/>
    </source>
</evidence>
<keyword evidence="5" id="KW-0472">Membrane</keyword>
<protein>
    <recommendedName>
        <fullName evidence="4">Serine acetyltransferase</fullName>
        <ecNumber evidence="4">2.3.1.30</ecNumber>
    </recommendedName>
</protein>
<dbReference type="InterPro" id="IPR045304">
    <property type="entry name" value="LbH_SAT"/>
</dbReference>
<proteinExistence type="inferred from homology"/>